<evidence type="ECO:0000256" key="12">
    <source>
        <dbReference type="ARBA" id="ARBA00022842"/>
    </source>
</evidence>
<evidence type="ECO:0000256" key="4">
    <source>
        <dbReference type="ARBA" id="ARBA00022457"/>
    </source>
</evidence>
<dbReference type="Pfam" id="PF14815">
    <property type="entry name" value="NUDIX_4"/>
    <property type="match status" value="1"/>
</dbReference>
<dbReference type="GO" id="GO:0044716">
    <property type="term" value="F:8-oxo-GDP phosphatase activity"/>
    <property type="evidence" value="ECO:0007669"/>
    <property type="project" value="TreeGrafter"/>
</dbReference>
<keyword evidence="12" id="KW-0460">Magnesium</keyword>
<dbReference type="InterPro" id="IPR016125">
    <property type="entry name" value="Peptidase_C15-like"/>
</dbReference>
<dbReference type="PANTHER" id="PTHR47707">
    <property type="entry name" value="8-OXO-DGTP DIPHOSPHATASE"/>
    <property type="match status" value="1"/>
</dbReference>
<evidence type="ECO:0000256" key="1">
    <source>
        <dbReference type="ARBA" id="ARBA00001946"/>
    </source>
</evidence>
<dbReference type="GO" id="GO:0006260">
    <property type="term" value="P:DNA replication"/>
    <property type="evidence" value="ECO:0007669"/>
    <property type="project" value="UniProtKB-KW"/>
</dbReference>
<dbReference type="InterPro" id="IPR029119">
    <property type="entry name" value="MutY_C"/>
</dbReference>
<dbReference type="InterPro" id="IPR020476">
    <property type="entry name" value="Nudix_hydrolase"/>
</dbReference>
<dbReference type="PRINTS" id="PR00706">
    <property type="entry name" value="PYROGLUPTASE"/>
</dbReference>
<feature type="domain" description="Nudix hydrolase" evidence="16">
    <location>
        <begin position="205"/>
        <end position="333"/>
    </location>
</feature>
<dbReference type="InterPro" id="IPR036440">
    <property type="entry name" value="Peptidase_C15-like_sf"/>
</dbReference>
<dbReference type="EC" id="3.6.1.55" evidence="15"/>
<gene>
    <name evidence="17" type="primary">MTH1</name>
    <name evidence="17" type="synonym">MUTT</name>
    <name evidence="17" type="synonym">NUDT1</name>
</gene>
<evidence type="ECO:0000256" key="2">
    <source>
        <dbReference type="ARBA" id="ARBA00005582"/>
    </source>
</evidence>
<dbReference type="InterPro" id="IPR015797">
    <property type="entry name" value="NUDIX_hydrolase-like_dom_sf"/>
</dbReference>
<dbReference type="GO" id="GO:0006281">
    <property type="term" value="P:DNA repair"/>
    <property type="evidence" value="ECO:0007669"/>
    <property type="project" value="UniProtKB-KW"/>
</dbReference>
<keyword evidence="9" id="KW-0227">DNA damage</keyword>
<comment type="cofactor">
    <cofactor evidence="1">
        <name>Mg(2+)</name>
        <dbReference type="ChEBI" id="CHEBI:18420"/>
    </cofactor>
</comment>
<keyword evidence="13" id="KW-0234">DNA repair</keyword>
<dbReference type="CDD" id="cd03425">
    <property type="entry name" value="NUDIX_MutT_NudA_like"/>
    <property type="match status" value="1"/>
</dbReference>
<dbReference type="Gene3D" id="3.40.630.20">
    <property type="entry name" value="Peptidase C15, pyroglutamyl peptidase I-like"/>
    <property type="match status" value="1"/>
</dbReference>
<protein>
    <recommendedName>
        <fullName evidence="15">8-oxo-dGTP diphosphatase</fullName>
        <ecNumber evidence="15">3.6.1.55</ecNumber>
    </recommendedName>
</protein>
<proteinExistence type="inferred from homology"/>
<dbReference type="InterPro" id="IPR000816">
    <property type="entry name" value="Peptidase_C15"/>
</dbReference>
<keyword evidence="11" id="KW-0788">Thiol protease</keyword>
<evidence type="ECO:0000256" key="11">
    <source>
        <dbReference type="ARBA" id="ARBA00022807"/>
    </source>
</evidence>
<dbReference type="Pfam" id="PF01470">
    <property type="entry name" value="Peptidase_C15"/>
    <property type="match status" value="1"/>
</dbReference>
<sequence>MAYERAVTLRVLLTGFPPFGGHSENVSDKIRCRLESLGIAGIELQTLLLTCDEAGSGRVAALIRDGGRFDAIVHLGLAESRTTISLERCGQNESKFRMADNSGRVVEGEVIEGGLARLATTASVHVLDEEFEHEPDIAWSDSAGAFVCNETIYRTLEAIDSVAAKASDGRVLPAIFIHLPPESEVSLERQVEVVRRVVLAVSSKPRLEVVGALIFDAEGRILACRRPPEDVWGGWWEFPGGKVDAGEGQREALVREIAEELQLEVVPDRIVASLSHEYDDRHVSLDIWNCGVIDPKLVNPIEHDEVRWLDRRSLDSVKWLPADEPLIQEWIESGLPQS</sequence>
<dbReference type="GO" id="GO:0006508">
    <property type="term" value="P:proteolysis"/>
    <property type="evidence" value="ECO:0007669"/>
    <property type="project" value="UniProtKB-KW"/>
</dbReference>
<keyword evidence="6" id="KW-0645">Protease</keyword>
<evidence type="ECO:0000256" key="8">
    <source>
        <dbReference type="ARBA" id="ARBA00022723"/>
    </source>
</evidence>
<evidence type="ECO:0000256" key="5">
    <source>
        <dbReference type="ARBA" id="ARBA00022490"/>
    </source>
</evidence>
<dbReference type="PROSITE" id="PS51462">
    <property type="entry name" value="NUDIX"/>
    <property type="match status" value="1"/>
</dbReference>
<organism evidence="17">
    <name type="scientific">uncultured marine group II/III euryarchaeote KM3_79_A05</name>
    <dbReference type="NCBI Taxonomy" id="1456513"/>
    <lineage>
        <taxon>Archaea</taxon>
        <taxon>Methanobacteriati</taxon>
        <taxon>Methanobacteriota</taxon>
        <taxon>environmental samples</taxon>
    </lineage>
</organism>
<dbReference type="EMBL" id="KF901090">
    <property type="protein sequence ID" value="AIF17731.1"/>
    <property type="molecule type" value="Genomic_DNA"/>
</dbReference>
<dbReference type="Gene3D" id="3.90.79.10">
    <property type="entry name" value="Nucleoside Triphosphate Pyrophosphohydrolase"/>
    <property type="match status" value="1"/>
</dbReference>
<dbReference type="GO" id="GO:0005829">
    <property type="term" value="C:cytosol"/>
    <property type="evidence" value="ECO:0007669"/>
    <property type="project" value="InterPro"/>
</dbReference>
<comment type="similarity">
    <text evidence="2">Belongs to the Nudix hydrolase family.</text>
</comment>
<evidence type="ECO:0000313" key="17">
    <source>
        <dbReference type="EMBL" id="AIF17731.1"/>
    </source>
</evidence>
<comment type="catalytic activity">
    <reaction evidence="14">
        <text>8-oxo-dGTP + H2O = 8-oxo-dGMP + diphosphate + H(+)</text>
        <dbReference type="Rhea" id="RHEA:31575"/>
        <dbReference type="ChEBI" id="CHEBI:15377"/>
        <dbReference type="ChEBI" id="CHEBI:15378"/>
        <dbReference type="ChEBI" id="CHEBI:33019"/>
        <dbReference type="ChEBI" id="CHEBI:63224"/>
        <dbReference type="ChEBI" id="CHEBI:77896"/>
        <dbReference type="EC" id="3.6.1.55"/>
    </reaction>
</comment>
<keyword evidence="7" id="KW-0235">DNA replication</keyword>
<dbReference type="PRINTS" id="PR00502">
    <property type="entry name" value="NUDIXFAMILY"/>
</dbReference>
<evidence type="ECO:0000256" key="7">
    <source>
        <dbReference type="ARBA" id="ARBA00022705"/>
    </source>
</evidence>
<keyword evidence="5" id="KW-0963">Cytoplasm</keyword>
<evidence type="ECO:0000256" key="10">
    <source>
        <dbReference type="ARBA" id="ARBA00022801"/>
    </source>
</evidence>
<evidence type="ECO:0000256" key="6">
    <source>
        <dbReference type="ARBA" id="ARBA00022670"/>
    </source>
</evidence>
<dbReference type="PANTHER" id="PTHR47707:SF1">
    <property type="entry name" value="NUDIX HYDROLASE FAMILY PROTEIN"/>
    <property type="match status" value="1"/>
</dbReference>
<evidence type="ECO:0000256" key="13">
    <source>
        <dbReference type="ARBA" id="ARBA00023204"/>
    </source>
</evidence>
<keyword evidence="4" id="KW-0515">Mutator protein</keyword>
<reference evidence="17" key="1">
    <citation type="journal article" date="2014" name="Genome Biol. Evol.">
        <title>Pangenome evidence for extensive interdomain horizontal transfer affecting lineage core and shell genes in uncultured planktonic thaumarchaeota and euryarchaeota.</title>
        <authorList>
            <person name="Deschamps P."/>
            <person name="Zivanovic Y."/>
            <person name="Moreira D."/>
            <person name="Rodriguez-Valera F."/>
            <person name="Lopez-Garcia P."/>
        </authorList>
    </citation>
    <scope>NUCLEOTIDE SEQUENCE</scope>
</reference>
<dbReference type="SUPFAM" id="SSF53182">
    <property type="entry name" value="Pyrrolidone carboxyl peptidase (pyroglutamate aminopeptidase)"/>
    <property type="match status" value="1"/>
</dbReference>
<name>A0A075HMT3_9EURY</name>
<keyword evidence="8" id="KW-0479">Metal-binding</keyword>
<dbReference type="AlphaFoldDB" id="A0A075HMT3"/>
<keyword evidence="10 17" id="KW-0378">Hydrolase</keyword>
<dbReference type="InterPro" id="IPR000086">
    <property type="entry name" value="NUDIX_hydrolase_dom"/>
</dbReference>
<evidence type="ECO:0000256" key="9">
    <source>
        <dbReference type="ARBA" id="ARBA00022763"/>
    </source>
</evidence>
<dbReference type="GO" id="GO:0016920">
    <property type="term" value="F:pyroglutamyl-peptidase activity"/>
    <property type="evidence" value="ECO:0007669"/>
    <property type="project" value="InterPro"/>
</dbReference>
<dbReference type="GO" id="GO:0035539">
    <property type="term" value="F:8-oxo-7,8-dihydrodeoxyguanosine triphosphate pyrophosphatase activity"/>
    <property type="evidence" value="ECO:0007669"/>
    <property type="project" value="UniProtKB-EC"/>
</dbReference>
<dbReference type="GO" id="GO:0044715">
    <property type="term" value="F:8-oxo-dGDP phosphatase activity"/>
    <property type="evidence" value="ECO:0007669"/>
    <property type="project" value="TreeGrafter"/>
</dbReference>
<evidence type="ECO:0000256" key="3">
    <source>
        <dbReference type="ARBA" id="ARBA00006641"/>
    </source>
</evidence>
<comment type="similarity">
    <text evidence="3">Belongs to the peptidase C15 family.</text>
</comment>
<evidence type="ECO:0000259" key="16">
    <source>
        <dbReference type="PROSITE" id="PS51462"/>
    </source>
</evidence>
<dbReference type="GO" id="GO:0008413">
    <property type="term" value="F:8-oxo-7,8-dihydroguanosine triphosphate pyrophosphatase activity"/>
    <property type="evidence" value="ECO:0007669"/>
    <property type="project" value="TreeGrafter"/>
</dbReference>
<dbReference type="InterPro" id="IPR047127">
    <property type="entry name" value="MutT-like"/>
</dbReference>
<accession>A0A075HMT3</accession>
<dbReference type="SUPFAM" id="SSF55811">
    <property type="entry name" value="Nudix"/>
    <property type="match status" value="1"/>
</dbReference>
<dbReference type="GO" id="GO:0046872">
    <property type="term" value="F:metal ion binding"/>
    <property type="evidence" value="ECO:0007669"/>
    <property type="project" value="UniProtKB-KW"/>
</dbReference>
<evidence type="ECO:0000256" key="14">
    <source>
        <dbReference type="ARBA" id="ARBA00035861"/>
    </source>
</evidence>
<evidence type="ECO:0000256" key="15">
    <source>
        <dbReference type="ARBA" id="ARBA00038905"/>
    </source>
</evidence>